<evidence type="ECO:0000259" key="7">
    <source>
        <dbReference type="PROSITE" id="PS50850"/>
    </source>
</evidence>
<feature type="transmembrane region" description="Helical" evidence="6">
    <location>
        <begin position="415"/>
        <end position="434"/>
    </location>
</feature>
<dbReference type="PANTHER" id="PTHR43791:SF36">
    <property type="entry name" value="TRANSPORTER, PUTATIVE (AFU_ORTHOLOGUE AFUA_6G08340)-RELATED"/>
    <property type="match status" value="1"/>
</dbReference>
<feature type="transmembrane region" description="Helical" evidence="6">
    <location>
        <begin position="30"/>
        <end position="48"/>
    </location>
</feature>
<feature type="transmembrane region" description="Helical" evidence="6">
    <location>
        <begin position="258"/>
        <end position="280"/>
    </location>
</feature>
<organism evidence="8 9">
    <name type="scientific">Novosphingobium organovorum</name>
    <dbReference type="NCBI Taxonomy" id="2930092"/>
    <lineage>
        <taxon>Bacteria</taxon>
        <taxon>Pseudomonadati</taxon>
        <taxon>Pseudomonadota</taxon>
        <taxon>Alphaproteobacteria</taxon>
        <taxon>Sphingomonadales</taxon>
        <taxon>Sphingomonadaceae</taxon>
        <taxon>Novosphingobium</taxon>
    </lineage>
</organism>
<evidence type="ECO:0000256" key="2">
    <source>
        <dbReference type="ARBA" id="ARBA00022448"/>
    </source>
</evidence>
<dbReference type="Gene3D" id="1.20.1250.20">
    <property type="entry name" value="MFS general substrate transporter like domains"/>
    <property type="match status" value="2"/>
</dbReference>
<dbReference type="InterPro" id="IPR036259">
    <property type="entry name" value="MFS_trans_sf"/>
</dbReference>
<dbReference type="PROSITE" id="PS50850">
    <property type="entry name" value="MFS"/>
    <property type="match status" value="1"/>
</dbReference>
<feature type="domain" description="Major facilitator superfamily (MFS) profile" evidence="7">
    <location>
        <begin position="34"/>
        <end position="440"/>
    </location>
</feature>
<protein>
    <submittedName>
        <fullName evidence="8">MFS transporter</fullName>
    </submittedName>
</protein>
<keyword evidence="5 6" id="KW-0472">Membrane</keyword>
<evidence type="ECO:0000256" key="6">
    <source>
        <dbReference type="SAM" id="Phobius"/>
    </source>
</evidence>
<proteinExistence type="predicted"/>
<gene>
    <name evidence="8" type="ORF">MTR62_06905</name>
</gene>
<dbReference type="EMBL" id="JALHLF010000017">
    <property type="protein sequence ID" value="MCJ2182428.1"/>
    <property type="molecule type" value="Genomic_DNA"/>
</dbReference>
<feature type="transmembrane region" description="Helical" evidence="6">
    <location>
        <begin position="125"/>
        <end position="148"/>
    </location>
</feature>
<feature type="transmembrane region" description="Helical" evidence="6">
    <location>
        <begin position="160"/>
        <end position="181"/>
    </location>
</feature>
<keyword evidence="4 6" id="KW-1133">Transmembrane helix</keyword>
<comment type="caution">
    <text evidence="8">The sequence shown here is derived from an EMBL/GenBank/DDBJ whole genome shotgun (WGS) entry which is preliminary data.</text>
</comment>
<evidence type="ECO:0000256" key="5">
    <source>
        <dbReference type="ARBA" id="ARBA00023136"/>
    </source>
</evidence>
<keyword evidence="3 6" id="KW-0812">Transmembrane</keyword>
<evidence type="ECO:0000256" key="4">
    <source>
        <dbReference type="ARBA" id="ARBA00022989"/>
    </source>
</evidence>
<dbReference type="CDD" id="cd17319">
    <property type="entry name" value="MFS_ExuT_GudP_like"/>
    <property type="match status" value="1"/>
</dbReference>
<evidence type="ECO:0000256" key="1">
    <source>
        <dbReference type="ARBA" id="ARBA00004141"/>
    </source>
</evidence>
<feature type="transmembrane region" description="Helical" evidence="6">
    <location>
        <begin position="350"/>
        <end position="369"/>
    </location>
</feature>
<feature type="transmembrane region" description="Helical" evidence="6">
    <location>
        <begin position="325"/>
        <end position="344"/>
    </location>
</feature>
<evidence type="ECO:0000313" key="9">
    <source>
        <dbReference type="Proteomes" id="UP001162881"/>
    </source>
</evidence>
<feature type="transmembrane region" description="Helical" evidence="6">
    <location>
        <begin position="381"/>
        <end position="403"/>
    </location>
</feature>
<dbReference type="InterPro" id="IPR020846">
    <property type="entry name" value="MFS_dom"/>
</dbReference>
<dbReference type="PANTHER" id="PTHR43791">
    <property type="entry name" value="PERMEASE-RELATED"/>
    <property type="match status" value="1"/>
</dbReference>
<feature type="transmembrane region" description="Helical" evidence="6">
    <location>
        <begin position="100"/>
        <end position="119"/>
    </location>
</feature>
<feature type="transmembrane region" description="Helical" evidence="6">
    <location>
        <begin position="193"/>
        <end position="215"/>
    </location>
</feature>
<dbReference type="Pfam" id="PF07690">
    <property type="entry name" value="MFS_1"/>
    <property type="match status" value="1"/>
</dbReference>
<dbReference type="InterPro" id="IPR011701">
    <property type="entry name" value="MFS"/>
</dbReference>
<evidence type="ECO:0000313" key="8">
    <source>
        <dbReference type="EMBL" id="MCJ2182428.1"/>
    </source>
</evidence>
<keyword evidence="9" id="KW-1185">Reference proteome</keyword>
<keyword evidence="2" id="KW-0813">Transport</keyword>
<feature type="transmembrane region" description="Helical" evidence="6">
    <location>
        <begin position="68"/>
        <end position="88"/>
    </location>
</feature>
<name>A0ABT0BBM0_9SPHN</name>
<dbReference type="SUPFAM" id="SSF103473">
    <property type="entry name" value="MFS general substrate transporter"/>
    <property type="match status" value="1"/>
</dbReference>
<sequence>MTSATQTNEGIALFSQSANPVSDQALFNKVARRLIPFLFISYLIAQVDKMNVGFAKLTMLNDLGFSDIVYGLGAGMFFIGYVLFEVPSNIALRRFGAPRWLGRIMISWGLLSVAMLFVHSPTSFYSLRFLIGIAEAGFFPGVIYYLTLWFPAERRTRMTAMFMSAIALAGVVVGPVSGLILETLNGFAGLRGWQWLFIIEGTPAIVLGVIAIAHLDNGPDEARWLTTRERERIKTLVASEASTRGHAPLKSVLLNGRVLLLSLVYGCYGTSFFGFVFWLPTIIENAGVQRPLLIGILSTIPWIAGAVTMLGLATFVKRREQTTPLLIALALLAALGWAASPSALSSLPMAMLFCSLAMAGTMGSLPLFWNLPTAMFSGMAAAAAIALISALGNIPGFLSPYMVGWVKTATGSFALPMYIFASGMLLVAIILFILQRPTSDD</sequence>
<comment type="subcellular location">
    <subcellularLocation>
        <location evidence="1">Membrane</location>
        <topology evidence="1">Multi-pass membrane protein</topology>
    </subcellularLocation>
</comment>
<evidence type="ECO:0000256" key="3">
    <source>
        <dbReference type="ARBA" id="ARBA00022692"/>
    </source>
</evidence>
<reference evidence="8" key="1">
    <citation type="submission" date="2022-03" db="EMBL/GenBank/DDBJ databases">
        <title>Identification of a novel bacterium isolated from mangrove sediments.</title>
        <authorList>
            <person name="Pan X."/>
        </authorList>
    </citation>
    <scope>NUCLEOTIDE SEQUENCE</scope>
    <source>
        <strain evidence="8">B1949</strain>
    </source>
</reference>
<dbReference type="RefSeq" id="WP_244018348.1">
    <property type="nucleotide sequence ID" value="NZ_JALHLF010000017.1"/>
</dbReference>
<feature type="transmembrane region" description="Helical" evidence="6">
    <location>
        <begin position="292"/>
        <end position="313"/>
    </location>
</feature>
<dbReference type="Proteomes" id="UP001162881">
    <property type="component" value="Unassembled WGS sequence"/>
</dbReference>
<accession>A0ABT0BBM0</accession>